<evidence type="ECO:0000313" key="1">
    <source>
        <dbReference type="EMBL" id="AKG62915.1"/>
    </source>
</evidence>
<dbReference type="InterPro" id="IPR011013">
    <property type="entry name" value="Gal_mutarotase_sf_dom"/>
</dbReference>
<dbReference type="AlphaFoldDB" id="A0A0F7GZN3"/>
<name>A0A0F7GZN3_9ASPA</name>
<dbReference type="PANTHER" id="PTHR11122:SF15">
    <property type="entry name" value="PROTEIN NDH-DEPENDENT CYCLIC ELECTRON FLOW 5"/>
    <property type="match status" value="1"/>
</dbReference>
<dbReference type="GO" id="GO:0030246">
    <property type="term" value="F:carbohydrate binding"/>
    <property type="evidence" value="ECO:0007669"/>
    <property type="project" value="InterPro"/>
</dbReference>
<organism evidence="1">
    <name type="scientific">Cypripedium formosanum</name>
    <dbReference type="NCBI Taxonomy" id="53042"/>
    <lineage>
        <taxon>Eukaryota</taxon>
        <taxon>Viridiplantae</taxon>
        <taxon>Streptophyta</taxon>
        <taxon>Embryophyta</taxon>
        <taxon>Tracheophyta</taxon>
        <taxon>Spermatophyta</taxon>
        <taxon>Magnoliopsida</taxon>
        <taxon>Liliopsida</taxon>
        <taxon>Asparagales</taxon>
        <taxon>Orchidaceae</taxon>
        <taxon>Cypripedioideae</taxon>
        <taxon>Cypripedium</taxon>
    </lineage>
</organism>
<dbReference type="PANTHER" id="PTHR11122">
    <property type="entry name" value="APOSPORY-ASSOCIATED PROTEIN C-RELATED"/>
    <property type="match status" value="1"/>
</dbReference>
<reference evidence="1" key="1">
    <citation type="journal article" date="2015" name="BMC Plant Biol.">
        <title>NDH expression marks major transitions in plant evolution and reveals coordinate intracellular gene loss.</title>
        <authorList>
            <person name="Ruhlman T.A."/>
            <person name="Chang W.J."/>
            <person name="Chen J.J."/>
            <person name="Huang Y.T."/>
            <person name="Chan M.T."/>
            <person name="Zhang J."/>
            <person name="Liao D.C."/>
            <person name="Blazier J.C."/>
            <person name="Jin X."/>
            <person name="Shih M.C."/>
            <person name="Jansen R.K."/>
            <person name="Lin C.S."/>
        </authorList>
    </citation>
    <scope>NUCLEOTIDE SEQUENCE</scope>
</reference>
<dbReference type="GO" id="GO:0005975">
    <property type="term" value="P:carbohydrate metabolic process"/>
    <property type="evidence" value="ECO:0007669"/>
    <property type="project" value="InterPro"/>
</dbReference>
<proteinExistence type="evidence at transcript level"/>
<dbReference type="SUPFAM" id="SSF74650">
    <property type="entry name" value="Galactose mutarotase-like"/>
    <property type="match status" value="1"/>
</dbReference>
<dbReference type="GO" id="GO:0047938">
    <property type="term" value="F:glucose-6-phosphate 1-epimerase activity"/>
    <property type="evidence" value="ECO:0007669"/>
    <property type="project" value="TreeGrafter"/>
</dbReference>
<protein>
    <submittedName>
        <fullName evidence="1">NDH-dependent cyclic electron flow 5</fullName>
    </submittedName>
</protein>
<sequence length="381" mass="42091">MAARSFCALSNFTFRKSSNKSSHVFNTQSQRQRDNFSVQAYTESLPSSNINVEYLKREFSGHGAAFEAIGDDCAIRMELDEGTTASLLLPTGLITSYKPMMWHGDKVEVLHTLVSEDPNAEVMVQGGVSMNLRCADDSGFSWSPSTWALHDVRGSSDKFIQVELASTDPNGTMEAKCLVTLRGELISSELTITNPRPSFIQLEGSIMSHFTVSTPDAAYAVGLQGSKYCSKQAIASEFCIIPPESTKDERSSAFFRSLAEKGFDALFSGWGKKAQEGEEQGEEEGKEKEECNDYAQMTEKTSRIYTYAPVEFTVIDRGRRNSVVIERSGFEELYIFSPGSDHDWYGKYAFVCVGPCALLKPVAIGPGGIWKGAQYLYNPNL</sequence>
<dbReference type="Gene3D" id="2.70.98.10">
    <property type="match status" value="1"/>
</dbReference>
<dbReference type="EMBL" id="KM584815">
    <property type="protein sequence ID" value="AKG62915.1"/>
    <property type="molecule type" value="mRNA"/>
</dbReference>
<dbReference type="InterPro" id="IPR014718">
    <property type="entry name" value="GH-type_carb-bd"/>
</dbReference>
<accession>A0A0F7GZN3</accession>
<gene>
    <name evidence="1" type="primary">NDF5</name>
</gene>
<dbReference type="GO" id="GO:0005737">
    <property type="term" value="C:cytoplasm"/>
    <property type="evidence" value="ECO:0007669"/>
    <property type="project" value="TreeGrafter"/>
</dbReference>